<evidence type="ECO:0000256" key="6">
    <source>
        <dbReference type="ARBA" id="ARBA00048552"/>
    </source>
</evidence>
<protein>
    <recommendedName>
        <fullName evidence="7">DNA-directed RNA polymerase subunit beta'</fullName>
        <shortName evidence="7">RNAP subunit beta'</shortName>
        <ecNumber evidence="7">2.7.7.6</ecNumber>
    </recommendedName>
    <alternativeName>
        <fullName evidence="7">RNA polymerase subunit beta'</fullName>
    </alternativeName>
    <alternativeName>
        <fullName evidence="7">Transcriptase subunit beta'</fullName>
    </alternativeName>
</protein>
<evidence type="ECO:0000256" key="3">
    <source>
        <dbReference type="ARBA" id="ARBA00022695"/>
    </source>
</evidence>
<dbReference type="Gene3D" id="1.10.40.90">
    <property type="match status" value="1"/>
</dbReference>
<dbReference type="EMBL" id="NFJD01000005">
    <property type="protein sequence ID" value="OUO56052.1"/>
    <property type="molecule type" value="Genomic_DNA"/>
</dbReference>
<comment type="similarity">
    <text evidence="7 8">Belongs to the RNA polymerase beta' chain family.</text>
</comment>
<dbReference type="RefSeq" id="WP_087289433.1">
    <property type="nucleotide sequence ID" value="NZ_NFJD01000005.1"/>
</dbReference>
<comment type="caution">
    <text evidence="10">The sequence shown here is derived from an EMBL/GenBank/DDBJ whole genome shotgun (WGS) entry which is preliminary data.</text>
</comment>
<dbReference type="InterPro" id="IPR044893">
    <property type="entry name" value="RNA_pol_Rpb1_clamp_domain"/>
</dbReference>
<comment type="catalytic activity">
    <reaction evidence="6 7 8">
        <text>RNA(n) + a ribonucleoside 5'-triphosphate = RNA(n+1) + diphosphate</text>
        <dbReference type="Rhea" id="RHEA:21248"/>
        <dbReference type="Rhea" id="RHEA-COMP:14527"/>
        <dbReference type="Rhea" id="RHEA-COMP:17342"/>
        <dbReference type="ChEBI" id="CHEBI:33019"/>
        <dbReference type="ChEBI" id="CHEBI:61557"/>
        <dbReference type="ChEBI" id="CHEBI:140395"/>
        <dbReference type="EC" id="2.7.7.6"/>
    </reaction>
</comment>
<dbReference type="Pfam" id="PF04997">
    <property type="entry name" value="RNA_pol_Rpb1_1"/>
    <property type="match status" value="1"/>
</dbReference>
<dbReference type="OrthoDB" id="9815296at2"/>
<dbReference type="HAMAP" id="MF_01322">
    <property type="entry name" value="RNApol_bact_RpoC"/>
    <property type="match status" value="1"/>
</dbReference>
<evidence type="ECO:0000256" key="1">
    <source>
        <dbReference type="ARBA" id="ARBA00022478"/>
    </source>
</evidence>
<comment type="cofactor">
    <cofactor evidence="7">
        <name>Zn(2+)</name>
        <dbReference type="ChEBI" id="CHEBI:29105"/>
    </cofactor>
    <text evidence="7">Binds 2 Zn(2+) ions per subunit.</text>
</comment>
<proteinExistence type="inferred from homology"/>
<dbReference type="InterPro" id="IPR038120">
    <property type="entry name" value="Rpb1_funnel_sf"/>
</dbReference>
<dbReference type="InterPro" id="IPR045867">
    <property type="entry name" value="DNA-dir_RpoC_beta_prime"/>
</dbReference>
<dbReference type="InterPro" id="IPR007066">
    <property type="entry name" value="RNA_pol_Rpb1_3"/>
</dbReference>
<dbReference type="Gene3D" id="1.10.150.390">
    <property type="match status" value="1"/>
</dbReference>
<feature type="domain" description="RNA polymerase N-terminal" evidence="9">
    <location>
        <begin position="242"/>
        <end position="520"/>
    </location>
</feature>
<name>A0A1Y4DBU1_9BACT</name>
<dbReference type="InterPro" id="IPR000722">
    <property type="entry name" value="RNA_pol_asu"/>
</dbReference>
<keyword evidence="1 7" id="KW-0240">DNA-directed RNA polymerase</keyword>
<gene>
    <name evidence="7" type="primary">rpoC</name>
    <name evidence="10" type="ORF">B5F75_07200</name>
</gene>
<dbReference type="InterPro" id="IPR006592">
    <property type="entry name" value="RNA_pol_N"/>
</dbReference>
<evidence type="ECO:0000313" key="11">
    <source>
        <dbReference type="Proteomes" id="UP000196368"/>
    </source>
</evidence>
<keyword evidence="4 7" id="KW-0479">Metal-binding</keyword>
<keyword evidence="7" id="KW-0460">Magnesium</keyword>
<dbReference type="Proteomes" id="UP000196368">
    <property type="component" value="Unassembled WGS sequence"/>
</dbReference>
<dbReference type="NCBIfam" id="TIGR02386">
    <property type="entry name" value="rpoC_TIGR"/>
    <property type="match status" value="1"/>
</dbReference>
<dbReference type="Pfam" id="PF00623">
    <property type="entry name" value="RNA_pol_Rpb1_2"/>
    <property type="match status" value="1"/>
</dbReference>
<dbReference type="GO" id="GO:0000287">
    <property type="term" value="F:magnesium ion binding"/>
    <property type="evidence" value="ECO:0007669"/>
    <property type="project" value="UniProtKB-UniRule"/>
</dbReference>
<dbReference type="GO" id="GO:0003899">
    <property type="term" value="F:DNA-directed RNA polymerase activity"/>
    <property type="evidence" value="ECO:0007669"/>
    <property type="project" value="UniProtKB-UniRule"/>
</dbReference>
<dbReference type="CDD" id="cd02655">
    <property type="entry name" value="RNAP_beta'_C"/>
    <property type="match status" value="1"/>
</dbReference>
<dbReference type="Gene3D" id="2.40.40.20">
    <property type="match status" value="1"/>
</dbReference>
<evidence type="ECO:0000259" key="9">
    <source>
        <dbReference type="SMART" id="SM00663"/>
    </source>
</evidence>
<feature type="binding site" evidence="7">
    <location>
        <position position="466"/>
    </location>
    <ligand>
        <name>Mg(2+)</name>
        <dbReference type="ChEBI" id="CHEBI:18420"/>
    </ligand>
</feature>
<dbReference type="SMART" id="SM00663">
    <property type="entry name" value="RPOLA_N"/>
    <property type="match status" value="1"/>
</dbReference>
<dbReference type="Pfam" id="PF05000">
    <property type="entry name" value="RNA_pol_Rpb1_4"/>
    <property type="match status" value="1"/>
</dbReference>
<dbReference type="Pfam" id="PF04983">
    <property type="entry name" value="RNA_pol_Rpb1_3"/>
    <property type="match status" value="1"/>
</dbReference>
<reference evidence="11" key="1">
    <citation type="submission" date="2017-04" db="EMBL/GenBank/DDBJ databases">
        <title>Function of individual gut microbiota members based on whole genome sequencing of pure cultures obtained from chicken caecum.</title>
        <authorList>
            <person name="Medvecky M."/>
            <person name="Cejkova D."/>
            <person name="Polansky O."/>
            <person name="Karasova D."/>
            <person name="Kubasova T."/>
            <person name="Cizek A."/>
            <person name="Rychlik I."/>
        </authorList>
    </citation>
    <scope>NUCLEOTIDE SEQUENCE [LARGE SCALE GENOMIC DNA]</scope>
    <source>
        <strain evidence="11">An273</strain>
    </source>
</reference>
<dbReference type="Gene3D" id="4.10.860.120">
    <property type="entry name" value="RNA polymerase II, clamp domain"/>
    <property type="match status" value="1"/>
</dbReference>
<dbReference type="Gene3D" id="1.10.132.30">
    <property type="match status" value="1"/>
</dbReference>
<dbReference type="PANTHER" id="PTHR19376:SF54">
    <property type="entry name" value="DNA-DIRECTED RNA POLYMERASE SUBUNIT BETA"/>
    <property type="match status" value="1"/>
</dbReference>
<dbReference type="InterPro" id="IPR042102">
    <property type="entry name" value="RNA_pol_Rpb1_3_sf"/>
</dbReference>
<feature type="binding site" evidence="7">
    <location>
        <position position="89"/>
    </location>
    <ligand>
        <name>Zn(2+)</name>
        <dbReference type="ChEBI" id="CHEBI:29105"/>
        <label>1</label>
    </ligand>
</feature>
<comment type="cofactor">
    <cofactor evidence="7">
        <name>Mg(2+)</name>
        <dbReference type="ChEBI" id="CHEBI:18420"/>
    </cofactor>
    <text evidence="7">Binds 1 Mg(2+) ion per subunit.</text>
</comment>
<dbReference type="EC" id="2.7.7.6" evidence="7"/>
<feature type="binding site" evidence="7">
    <location>
        <position position="470"/>
    </location>
    <ligand>
        <name>Mg(2+)</name>
        <dbReference type="ChEBI" id="CHEBI:18420"/>
    </ligand>
</feature>
<dbReference type="GO" id="GO:0008270">
    <property type="term" value="F:zinc ion binding"/>
    <property type="evidence" value="ECO:0007669"/>
    <property type="project" value="UniProtKB-UniRule"/>
</dbReference>
<feature type="binding site" evidence="7">
    <location>
        <position position="86"/>
    </location>
    <ligand>
        <name>Zn(2+)</name>
        <dbReference type="ChEBI" id="CHEBI:29105"/>
        <label>1</label>
    </ligand>
</feature>
<sequence>MQQTKKVKKLNELNFFDFDAIKLGIASPEQILAWSYGEVKKPETINYRTLKPERDGLFCERIFGPTKDYECACGKYRWVKFKGIKCDRCGVEITESKVRRERMGHIELAVPVAHVWFLRKNPSRIGIMLDMRTSDLERVVYYAAYVVLEDCVDSVTGRVDFKKGTLLSDVQVREARKKHGARLKVGIGAPAIKTLLEGIDFDKEIPALHEQLKNTQSEMERTKLIRRIKTMEEFKESGNRPEWMILSVLPVIPPDLRPLVPLDGGRFAASDLNDLYRRIINRNNRLKHIESLRAPEVMIYNEKRLLQEAVDALIENGARGKFFIGPGGRPLKSLSDSIKGKHGRFRQNLLGKRVDYSGRSVIVVGPNLKLHQCGLPKLMALELFKPFIIGELMKKEGVTLKSAKKMLERVRPEIWDILEKVTKNHPVLLNRAPTLHRLGIQAFEPVLIEGKAIQLHPLTCAAFNADFDGDQMAVHVPLSLEAQMEARTLMLASNNILSPASGKPIASPSHDMVLGVSFLTKIKDGDIGEGSIFGSKEEALVALEYGKLSYHAKIKVRGINAIVEPGLDGKEEKDPSKWKDFTSVGRIIFNQALPKGWEYINKTVGKKELAALVDECYKSKKYGRYEAVQLLDKIMKMGYHYATLSGLSISIADMTIPSAKQKYIDDAKKKVKEIQAQAEAGIITEGERYNKVIDIWTRVTDDVANELFKEMKKFEESKYDPTNKEHSGQRFNSVYLMADSGARGSRQQVRQLAGMRGLMAKPQKKLTGGQGEIIESPITANFREGLSVLEYFISTHGGRKGLSDTALKTADAGYLTRRLVDVAHNVVITEEDCGTHNGIVVKSLMSGEEMVEPIEERILGRTSLEDVVVKVKKADGTEEEKTIIKEGDLITLEQSKLVKKYGVESVRIRSVLTCEAPYGVCAKCYGLSLATSSKSNPGDAVGIIAAQSIGEPGTQLTLRTFHIGGTASRVLSRSQAVAEIDGKVTFKDVKIITNRYDNKICISRNGSIFVEAGNGTIKEYKIQYGASVYTADKATVKKGTLLAEWDPHSIPVLAEAPGTVRLTDVIEGITLQEERNKVTGVIERKITASRMGKKNPRISIEGKDKKVSLPLPIDTILMVENGEEVEPGDVLAKIGREAGGTKDITGGLPRIAELFEARRPRNPAIISEFEGIVSLETSPKGLIEVVVRNEETNQVKQYSIPQGKHLVVYEGDHVGVGEALTDGAIDPHDVLRVKGEKEAQEFLLNAIQEVYRLQGVTINDRHIEVIVRQMLGNVKILDAGDTHFLKGEILSRASWLRENAKMKAEGKRLADAETILLGISKASLASESFISAASFQETTKVLTDAAITGQVDELRGLKENVIVGHLIPAGTGISARKIAEEFNQKRKETGEK</sequence>
<feature type="binding site" evidence="7">
    <location>
        <position position="924"/>
    </location>
    <ligand>
        <name>Zn(2+)</name>
        <dbReference type="ChEBI" id="CHEBI:29105"/>
        <label>2</label>
    </ligand>
</feature>
<dbReference type="Gene3D" id="1.10.1790.20">
    <property type="match status" value="1"/>
</dbReference>
<evidence type="ECO:0000256" key="4">
    <source>
        <dbReference type="ARBA" id="ARBA00022723"/>
    </source>
</evidence>
<dbReference type="GO" id="GO:0003677">
    <property type="term" value="F:DNA binding"/>
    <property type="evidence" value="ECO:0007669"/>
    <property type="project" value="UniProtKB-UniRule"/>
</dbReference>
<dbReference type="InterPro" id="IPR012754">
    <property type="entry name" value="DNA-dir_RpoC_beta_prime_bact"/>
</dbReference>
<dbReference type="InterPro" id="IPR007080">
    <property type="entry name" value="RNA_pol_Rpb1_1"/>
</dbReference>
<keyword evidence="3 7" id="KW-0548">Nucleotidyltransferase</keyword>
<feature type="binding site" evidence="7">
    <location>
        <position position="71"/>
    </location>
    <ligand>
        <name>Zn(2+)</name>
        <dbReference type="ChEBI" id="CHEBI:29105"/>
        <label>1</label>
    </ligand>
</feature>
<keyword evidence="2 7" id="KW-0808">Transferase</keyword>
<keyword evidence="5 7" id="KW-0804">Transcription</keyword>
<evidence type="ECO:0000256" key="8">
    <source>
        <dbReference type="RuleBase" id="RU004279"/>
    </source>
</evidence>
<evidence type="ECO:0000256" key="5">
    <source>
        <dbReference type="ARBA" id="ARBA00023163"/>
    </source>
</evidence>
<feature type="binding site" evidence="7">
    <location>
        <position position="914"/>
    </location>
    <ligand>
        <name>Zn(2+)</name>
        <dbReference type="ChEBI" id="CHEBI:29105"/>
        <label>2</label>
    </ligand>
</feature>
<evidence type="ECO:0000256" key="2">
    <source>
        <dbReference type="ARBA" id="ARBA00022679"/>
    </source>
</evidence>
<keyword evidence="7" id="KW-0862">Zinc</keyword>
<dbReference type="GO" id="GO:0000428">
    <property type="term" value="C:DNA-directed RNA polymerase complex"/>
    <property type="evidence" value="ECO:0007669"/>
    <property type="project" value="UniProtKB-KW"/>
</dbReference>
<feature type="binding site" evidence="7">
    <location>
        <position position="921"/>
    </location>
    <ligand>
        <name>Zn(2+)</name>
        <dbReference type="ChEBI" id="CHEBI:29105"/>
        <label>2</label>
    </ligand>
</feature>
<dbReference type="GO" id="GO:0006351">
    <property type="term" value="P:DNA-templated transcription"/>
    <property type="evidence" value="ECO:0007669"/>
    <property type="project" value="UniProtKB-UniRule"/>
</dbReference>
<dbReference type="PANTHER" id="PTHR19376">
    <property type="entry name" value="DNA-DIRECTED RNA POLYMERASE"/>
    <property type="match status" value="1"/>
</dbReference>
<dbReference type="Gene3D" id="1.10.274.100">
    <property type="entry name" value="RNA polymerase Rpb1, domain 3"/>
    <property type="match status" value="1"/>
</dbReference>
<evidence type="ECO:0000313" key="10">
    <source>
        <dbReference type="EMBL" id="OUO56052.1"/>
    </source>
</evidence>
<dbReference type="Pfam" id="PF04998">
    <property type="entry name" value="RNA_pol_Rpb1_5"/>
    <property type="match status" value="1"/>
</dbReference>
<dbReference type="SUPFAM" id="SSF64484">
    <property type="entry name" value="beta and beta-prime subunits of DNA dependent RNA-polymerase"/>
    <property type="match status" value="1"/>
</dbReference>
<evidence type="ECO:0000256" key="7">
    <source>
        <dbReference type="HAMAP-Rule" id="MF_01322"/>
    </source>
</evidence>
<dbReference type="InterPro" id="IPR007083">
    <property type="entry name" value="RNA_pol_Rpb1_4"/>
</dbReference>
<comment type="function">
    <text evidence="7 8">DNA-dependent RNA polymerase catalyzes the transcription of DNA into RNA using the four ribonucleoside triphosphates as substrates.</text>
</comment>
<feature type="binding site" evidence="7">
    <location>
        <position position="833"/>
    </location>
    <ligand>
        <name>Zn(2+)</name>
        <dbReference type="ChEBI" id="CHEBI:29105"/>
        <label>2</label>
    </ligand>
</feature>
<feature type="binding site" evidence="7">
    <location>
        <position position="468"/>
    </location>
    <ligand>
        <name>Mg(2+)</name>
        <dbReference type="ChEBI" id="CHEBI:18420"/>
    </ligand>
</feature>
<feature type="binding site" evidence="7">
    <location>
        <position position="73"/>
    </location>
    <ligand>
        <name>Zn(2+)</name>
        <dbReference type="ChEBI" id="CHEBI:29105"/>
        <label>1</label>
    </ligand>
</feature>
<keyword evidence="11" id="KW-1185">Reference proteome</keyword>
<comment type="subunit">
    <text evidence="7">The RNAP catalytic core consists of 2 alpha, 1 beta, 1 beta' and 1 omega subunit. When a sigma factor is associated with the core the holoenzyme is formed, which can initiate transcription.</text>
</comment>
<accession>A0A1Y4DBU1</accession>
<organism evidence="10 11">
    <name type="scientific">Candidatus Avelusimicrobium gallicola</name>
    <dbReference type="NCBI Taxonomy" id="2562704"/>
    <lineage>
        <taxon>Bacteria</taxon>
        <taxon>Pseudomonadati</taxon>
        <taxon>Elusimicrobiota</taxon>
        <taxon>Elusimicrobia</taxon>
        <taxon>Elusimicrobiales</taxon>
        <taxon>Elusimicrobiaceae</taxon>
        <taxon>Candidatus Avelusimicrobium</taxon>
    </lineage>
</organism>
<dbReference type="Gene3D" id="2.40.50.100">
    <property type="match status" value="3"/>
</dbReference>
<dbReference type="InterPro" id="IPR007081">
    <property type="entry name" value="RNA_pol_Rpb1_5"/>
</dbReference>
<dbReference type="CDD" id="cd01609">
    <property type="entry name" value="RNAP_beta'_N"/>
    <property type="match status" value="1"/>
</dbReference>